<evidence type="ECO:0000256" key="5">
    <source>
        <dbReference type="ARBA" id="ARBA00022741"/>
    </source>
</evidence>
<dbReference type="Proteomes" id="UP001519460">
    <property type="component" value="Unassembled WGS sequence"/>
</dbReference>
<sequence length="360" mass="40366">MDLRIPQGLGELLREFTVAVLREKPDQLVDFAADYFAKLRTTSKPKSVPMYIIVDDDEAGEPDPESLRPKNAPKNGKFARRNSVAAERYDPEEDDGDEEKVVHEKTEQQKSRLSQAIAPILLFRSLDSDQVADVIDAMFERRVQAGEVVIKKGDDGDNFYVIDTGIYSVRIQTPEGQEKTVHTFDNSGSFGELALMYNMPRSATVMADTAGTLWAMDRAAFKKRRLYEELLENVPMLKTLESYERMNVADALQTKTFADGDVIIAQGDEADGMYFVEEGTVRITIKKGGTDEEVGKLSKGKYFGELALIENKPRSANVIADGKVKVAFLERESFERLMGPCLDLMKRNSDVYKKYAGKGK</sequence>
<dbReference type="PRINTS" id="PR00103">
    <property type="entry name" value="CAMPKINASE"/>
</dbReference>
<protein>
    <recommendedName>
        <fullName evidence="7">cAMP-dependent protein kinase type II regulatory subunit</fullName>
    </recommendedName>
</protein>
<keyword evidence="2" id="KW-0597">Phosphoprotein</keyword>
<dbReference type="InterPro" id="IPR000595">
    <property type="entry name" value="cNMP-bd_dom"/>
</dbReference>
<dbReference type="InterPro" id="IPR003117">
    <property type="entry name" value="cAMP_dep_PK_reg_su_I/II_a/b"/>
</dbReference>
<dbReference type="InterPro" id="IPR014710">
    <property type="entry name" value="RmlC-like_jellyroll"/>
</dbReference>
<gene>
    <name evidence="11" type="ORF">BaRGS_00033624</name>
</gene>
<evidence type="ECO:0000256" key="1">
    <source>
        <dbReference type="ARBA" id="ARBA00005753"/>
    </source>
</evidence>
<dbReference type="InterPro" id="IPR050503">
    <property type="entry name" value="cAMP-dep_PK_reg_su-like"/>
</dbReference>
<dbReference type="SUPFAM" id="SSF47391">
    <property type="entry name" value="Dimerization-anchoring domain of cAMP-dependent PK regulatory subunit"/>
    <property type="match status" value="1"/>
</dbReference>
<dbReference type="SUPFAM" id="SSF51206">
    <property type="entry name" value="cAMP-binding domain-like"/>
    <property type="match status" value="2"/>
</dbReference>
<dbReference type="SMART" id="SM00100">
    <property type="entry name" value="cNMP"/>
    <property type="match status" value="2"/>
</dbReference>
<dbReference type="SMART" id="SM00394">
    <property type="entry name" value="RIIa"/>
    <property type="match status" value="1"/>
</dbReference>
<comment type="caution">
    <text evidence="11">The sequence shown here is derived from an EMBL/GenBank/DDBJ whole genome shotgun (WGS) entry which is preliminary data.</text>
</comment>
<dbReference type="Pfam" id="PF02197">
    <property type="entry name" value="RIIa"/>
    <property type="match status" value="1"/>
</dbReference>
<dbReference type="InterPro" id="IPR018490">
    <property type="entry name" value="cNMP-bd_dom_sf"/>
</dbReference>
<dbReference type="EMBL" id="JACVVK020000414">
    <property type="protein sequence ID" value="KAK7475132.1"/>
    <property type="molecule type" value="Genomic_DNA"/>
</dbReference>
<dbReference type="PROSITE" id="PS00888">
    <property type="entry name" value="CNMP_BINDING_1"/>
    <property type="match status" value="2"/>
</dbReference>
<comment type="similarity">
    <text evidence="1">Belongs to the cAMP-dependent kinase regulatory chain family.</text>
</comment>
<evidence type="ECO:0000313" key="11">
    <source>
        <dbReference type="EMBL" id="KAK7475132.1"/>
    </source>
</evidence>
<accession>A0ABD0JJE7</accession>
<keyword evidence="4" id="KW-0677">Repeat</keyword>
<dbReference type="InterPro" id="IPR012198">
    <property type="entry name" value="cAMP_dep_PK_reg_su"/>
</dbReference>
<evidence type="ECO:0000256" key="3">
    <source>
        <dbReference type="ARBA" id="ARBA00022566"/>
    </source>
</evidence>
<reference evidence="11 12" key="1">
    <citation type="journal article" date="2023" name="Sci. Data">
        <title>Genome assembly of the Korean intertidal mud-creeper Batillaria attramentaria.</title>
        <authorList>
            <person name="Patra A.K."/>
            <person name="Ho P.T."/>
            <person name="Jun S."/>
            <person name="Lee S.J."/>
            <person name="Kim Y."/>
            <person name="Won Y.J."/>
        </authorList>
    </citation>
    <scope>NUCLEOTIDE SEQUENCE [LARGE SCALE GENOMIC DNA]</scope>
    <source>
        <strain evidence="11">Wonlab-2016</strain>
    </source>
</reference>
<feature type="binding site" evidence="8">
    <location>
        <position position="314"/>
    </location>
    <ligand>
        <name>3',5'-cyclic AMP</name>
        <dbReference type="ChEBI" id="CHEBI:58165"/>
        <label>2</label>
    </ligand>
</feature>
<evidence type="ECO:0000256" key="9">
    <source>
        <dbReference type="SAM" id="MobiDB-lite"/>
    </source>
</evidence>
<evidence type="ECO:0000256" key="6">
    <source>
        <dbReference type="ARBA" id="ARBA00023149"/>
    </source>
</evidence>
<dbReference type="InterPro" id="IPR018488">
    <property type="entry name" value="cNMP-bd_CS"/>
</dbReference>
<keyword evidence="12" id="KW-1185">Reference proteome</keyword>
<proteinExistence type="inferred from homology"/>
<dbReference type="Pfam" id="PF00027">
    <property type="entry name" value="cNMP_binding"/>
    <property type="match status" value="2"/>
</dbReference>
<keyword evidence="5 8" id="KW-0547">Nucleotide-binding</keyword>
<dbReference type="FunFam" id="2.60.120.10:FF:000108">
    <property type="entry name" value="cAMP-dependent protein kinase type II regulatory subunit"/>
    <property type="match status" value="1"/>
</dbReference>
<feature type="domain" description="Cyclic nucleotide-binding" evidence="10">
    <location>
        <begin position="236"/>
        <end position="355"/>
    </location>
</feature>
<dbReference type="Gene3D" id="2.60.120.10">
    <property type="entry name" value="Jelly Rolls"/>
    <property type="match status" value="2"/>
</dbReference>
<dbReference type="CDD" id="cd00038">
    <property type="entry name" value="CAP_ED"/>
    <property type="match status" value="2"/>
</dbReference>
<dbReference type="GO" id="GO:0005737">
    <property type="term" value="C:cytoplasm"/>
    <property type="evidence" value="ECO:0007669"/>
    <property type="project" value="UniProtKB-ARBA"/>
</dbReference>
<dbReference type="PANTHER" id="PTHR11635:SF152">
    <property type="entry name" value="CAMP-DEPENDENT PROTEIN KINASE TYPE I REGULATORY SUBUNIT-RELATED"/>
    <property type="match status" value="1"/>
</dbReference>
<evidence type="ECO:0000256" key="8">
    <source>
        <dbReference type="PIRSR" id="PIRSR000548-1"/>
    </source>
</evidence>
<feature type="binding site" evidence="8">
    <location>
        <position position="305"/>
    </location>
    <ligand>
        <name>3',5'-cyclic AMP</name>
        <dbReference type="ChEBI" id="CHEBI:58165"/>
        <label>2</label>
    </ligand>
</feature>
<keyword evidence="6 8" id="KW-0114">cAMP</keyword>
<evidence type="ECO:0000313" key="12">
    <source>
        <dbReference type="Proteomes" id="UP001519460"/>
    </source>
</evidence>
<evidence type="ECO:0000256" key="7">
    <source>
        <dbReference type="ARBA" id="ARBA00067959"/>
    </source>
</evidence>
<dbReference type="GO" id="GO:0030552">
    <property type="term" value="F:cAMP binding"/>
    <property type="evidence" value="ECO:0007669"/>
    <property type="project" value="UniProtKB-KW"/>
</dbReference>
<dbReference type="CDD" id="cd12099">
    <property type="entry name" value="DD_RII_PKA"/>
    <property type="match status" value="1"/>
</dbReference>
<dbReference type="Gene3D" id="1.20.890.10">
    <property type="entry name" value="cAMP-dependent protein kinase regulatory subunit, dimerization-anchoring domain"/>
    <property type="match status" value="1"/>
</dbReference>
<name>A0ABD0JJE7_9CAEN</name>
<evidence type="ECO:0000256" key="2">
    <source>
        <dbReference type="ARBA" id="ARBA00022553"/>
    </source>
</evidence>
<feature type="binding site" evidence="8">
    <location>
        <position position="192"/>
    </location>
    <ligand>
        <name>3',5'-cyclic AMP</name>
        <dbReference type="ChEBI" id="CHEBI:58165"/>
        <label>1</label>
    </ligand>
</feature>
<dbReference type="FunFam" id="1.20.890.10:FF:000002">
    <property type="entry name" value="cAMP-dependent protein kinase type II-alpha regulatory subunit"/>
    <property type="match status" value="1"/>
</dbReference>
<feature type="domain" description="Cyclic nucleotide-binding" evidence="10">
    <location>
        <begin position="122"/>
        <end position="223"/>
    </location>
</feature>
<feature type="region of interest" description="Disordered" evidence="9">
    <location>
        <begin position="56"/>
        <end position="107"/>
    </location>
</feature>
<organism evidence="11 12">
    <name type="scientific">Batillaria attramentaria</name>
    <dbReference type="NCBI Taxonomy" id="370345"/>
    <lineage>
        <taxon>Eukaryota</taxon>
        <taxon>Metazoa</taxon>
        <taxon>Spiralia</taxon>
        <taxon>Lophotrochozoa</taxon>
        <taxon>Mollusca</taxon>
        <taxon>Gastropoda</taxon>
        <taxon>Caenogastropoda</taxon>
        <taxon>Sorbeoconcha</taxon>
        <taxon>Cerithioidea</taxon>
        <taxon>Batillariidae</taxon>
        <taxon>Batillaria</taxon>
    </lineage>
</organism>
<evidence type="ECO:0000259" key="10">
    <source>
        <dbReference type="PROSITE" id="PS50042"/>
    </source>
</evidence>
<keyword evidence="3 8" id="KW-0116">cAMP-binding</keyword>
<dbReference type="PIRSF" id="PIRSF000548">
    <property type="entry name" value="PK_regulatory"/>
    <property type="match status" value="1"/>
</dbReference>
<dbReference type="PROSITE" id="PS50042">
    <property type="entry name" value="CNMP_BINDING_3"/>
    <property type="match status" value="2"/>
</dbReference>
<feature type="binding site" evidence="8">
    <location>
        <position position="201"/>
    </location>
    <ligand>
        <name>3',5'-cyclic AMP</name>
        <dbReference type="ChEBI" id="CHEBI:58165"/>
        <label>1</label>
    </ligand>
</feature>
<dbReference type="PANTHER" id="PTHR11635">
    <property type="entry name" value="CAMP-DEPENDENT PROTEIN KINASE REGULATORY CHAIN"/>
    <property type="match status" value="1"/>
</dbReference>
<dbReference type="AlphaFoldDB" id="A0ABD0JJE7"/>
<dbReference type="PROSITE" id="PS00889">
    <property type="entry name" value="CNMP_BINDING_2"/>
    <property type="match status" value="2"/>
</dbReference>
<evidence type="ECO:0000256" key="4">
    <source>
        <dbReference type="ARBA" id="ARBA00022737"/>
    </source>
</evidence>
<dbReference type="FunFam" id="2.60.120.10:FF:000017">
    <property type="entry name" value="cAMP-dependent protein kinase type II regulatory subunit"/>
    <property type="match status" value="1"/>
</dbReference>